<dbReference type="EMBL" id="JAIGNU010000001">
    <property type="protein sequence ID" value="MBX7500314.1"/>
    <property type="molecule type" value="Genomic_DNA"/>
</dbReference>
<dbReference type="SUPFAM" id="SSF52540">
    <property type="entry name" value="P-loop containing nucleoside triphosphate hydrolases"/>
    <property type="match status" value="1"/>
</dbReference>
<dbReference type="RefSeq" id="WP_221600468.1">
    <property type="nucleotide sequence ID" value="NZ_JAIGNU010000001.1"/>
</dbReference>
<accession>A0ABS7JRP3</accession>
<gene>
    <name evidence="1" type="ORF">K3181_02495</name>
</gene>
<protein>
    <submittedName>
        <fullName evidence="1">Sulfotransferase</fullName>
    </submittedName>
</protein>
<dbReference type="Proteomes" id="UP000782554">
    <property type="component" value="Unassembled WGS sequence"/>
</dbReference>
<dbReference type="Pfam" id="PF13469">
    <property type="entry name" value="Sulfotransfer_3"/>
    <property type="match status" value="1"/>
</dbReference>
<evidence type="ECO:0000313" key="2">
    <source>
        <dbReference type="Proteomes" id="UP000782554"/>
    </source>
</evidence>
<comment type="caution">
    <text evidence="1">The sequence shown here is derived from an EMBL/GenBank/DDBJ whole genome shotgun (WGS) entry which is preliminary data.</text>
</comment>
<dbReference type="PANTHER" id="PTHR36451:SF1">
    <property type="entry name" value="OMEGA-HYDROXY-BETA-DIHYDROMENAQUINONE-9 SULFOTRANSFERASE STF3"/>
    <property type="match status" value="1"/>
</dbReference>
<organism evidence="1 2">
    <name type="scientific">Qipengyuania mesophila</name>
    <dbReference type="NCBI Taxonomy" id="2867246"/>
    <lineage>
        <taxon>Bacteria</taxon>
        <taxon>Pseudomonadati</taxon>
        <taxon>Pseudomonadota</taxon>
        <taxon>Alphaproteobacteria</taxon>
        <taxon>Sphingomonadales</taxon>
        <taxon>Erythrobacteraceae</taxon>
        <taxon>Qipengyuania</taxon>
    </lineage>
</organism>
<dbReference type="PANTHER" id="PTHR36451">
    <property type="entry name" value="PAPS-DEPENDENT SULFOTRANSFERASE STF3"/>
    <property type="match status" value="1"/>
</dbReference>
<proteinExistence type="predicted"/>
<sequence>MATRFRPHPLARARTAEWADRAVQALWDRGVTPKPPLDPDYLWQVGSRGFGGEDESSIRSAAEVADFRQRLEILCRSLREEAGLNALGHTMAYGQLTSAIRKRHALGRVWRDDAALAKTPIAPPIIVVGQMRAGTTRIHRLLAADPRNCGTRFCNSHFPVPTTPDLRPLKAGAALALARRFNPWLDTLHPFGATRIDEEIGWLAGALSPATFEAQWYVPGFVAWSEERDAAPIYAEFARILRTDAATMNNAALPRVLKCPQFSEDLPALLDQFPDSRLVVARRDGTELLESSISLVASQMAFQSDTIDLATIKAEWTRKLALREARLETALSHFAGPVAEIDFASLGVDWRGEITSTYAELGIELTAEAMAAMATEHDRSAAGAHHAHRNQIAQFADG</sequence>
<dbReference type="InterPro" id="IPR027417">
    <property type="entry name" value="P-loop_NTPase"/>
</dbReference>
<evidence type="ECO:0000313" key="1">
    <source>
        <dbReference type="EMBL" id="MBX7500314.1"/>
    </source>
</evidence>
<dbReference type="InterPro" id="IPR052736">
    <property type="entry name" value="Stf3_sulfotransferase"/>
</dbReference>
<name>A0ABS7JRP3_9SPHN</name>
<dbReference type="Gene3D" id="3.40.50.300">
    <property type="entry name" value="P-loop containing nucleotide triphosphate hydrolases"/>
    <property type="match status" value="1"/>
</dbReference>
<reference evidence="1 2" key="1">
    <citation type="submission" date="2021-08" db="EMBL/GenBank/DDBJ databases">
        <title>Comparative Genomics Analysis of the Genus Qipengyuania Reveals Extensive Genetic Diversity and Metabolic Versatility, Including the Description of Fifteen Novel Species.</title>
        <authorList>
            <person name="Liu Y."/>
        </authorList>
    </citation>
    <scope>NUCLEOTIDE SEQUENCE [LARGE SCALE GENOMIC DNA]</scope>
    <source>
        <strain evidence="1 2">YG27</strain>
    </source>
</reference>
<keyword evidence="2" id="KW-1185">Reference proteome</keyword>